<dbReference type="PANTHER" id="PTHR37422">
    <property type="entry name" value="TEICHURONIC ACID BIOSYNTHESIS PROTEIN TUAE"/>
    <property type="match status" value="1"/>
</dbReference>
<feature type="transmembrane region" description="Helical" evidence="5">
    <location>
        <begin position="298"/>
        <end position="322"/>
    </location>
</feature>
<feature type="transmembrane region" description="Helical" evidence="5">
    <location>
        <begin position="334"/>
        <end position="355"/>
    </location>
</feature>
<reference evidence="7" key="1">
    <citation type="journal article" date="2020" name="J. ISSAAS">
        <title>Lactobacilli and other gastrointestinal microbiota of Peromyscus leucopus, reservoir host for agents of Lyme disease and other zoonoses in North America.</title>
        <authorList>
            <person name="Milovic A."/>
            <person name="Bassam K."/>
            <person name="Shao H."/>
            <person name="Chatzistamou I."/>
            <person name="Tufts D.M."/>
            <person name="Diuk-Wasser M."/>
            <person name="Barbour A.G."/>
        </authorList>
    </citation>
    <scope>NUCLEOTIDE SEQUENCE</scope>
    <source>
        <strain evidence="7">LL40</strain>
    </source>
</reference>
<name>A0A650ENN1_9FIRM</name>
<dbReference type="AlphaFoldDB" id="A0A650ENN1"/>
<keyword evidence="3 5" id="KW-1133">Transmembrane helix</keyword>
<feature type="transmembrane region" description="Helical" evidence="5">
    <location>
        <begin position="158"/>
        <end position="176"/>
    </location>
</feature>
<evidence type="ECO:0000256" key="5">
    <source>
        <dbReference type="SAM" id="Phobius"/>
    </source>
</evidence>
<keyword evidence="4 5" id="KW-0472">Membrane</keyword>
<protein>
    <recommendedName>
        <fullName evidence="6">O-antigen ligase-related domain-containing protein</fullName>
    </recommendedName>
</protein>
<dbReference type="EMBL" id="MN577573">
    <property type="protein sequence ID" value="QGT51273.1"/>
    <property type="molecule type" value="Genomic_DNA"/>
</dbReference>
<dbReference type="PANTHER" id="PTHR37422:SF13">
    <property type="entry name" value="LIPOPOLYSACCHARIDE BIOSYNTHESIS PROTEIN PA4999-RELATED"/>
    <property type="match status" value="1"/>
</dbReference>
<feature type="domain" description="O-antigen ligase-related" evidence="6">
    <location>
        <begin position="146"/>
        <end position="278"/>
    </location>
</feature>
<feature type="transmembrane region" description="Helical" evidence="5">
    <location>
        <begin position="129"/>
        <end position="152"/>
    </location>
</feature>
<evidence type="ECO:0000256" key="2">
    <source>
        <dbReference type="ARBA" id="ARBA00022692"/>
    </source>
</evidence>
<feature type="transmembrane region" description="Helical" evidence="5">
    <location>
        <begin position="92"/>
        <end position="117"/>
    </location>
</feature>
<gene>
    <name evidence="7" type="ORF">Firmicute1046_3490</name>
</gene>
<proteinExistence type="predicted"/>
<feature type="transmembrane region" description="Helical" evidence="5">
    <location>
        <begin position="263"/>
        <end position="286"/>
    </location>
</feature>
<evidence type="ECO:0000256" key="3">
    <source>
        <dbReference type="ARBA" id="ARBA00022989"/>
    </source>
</evidence>
<dbReference type="InterPro" id="IPR007016">
    <property type="entry name" value="O-antigen_ligase-rel_domated"/>
</dbReference>
<evidence type="ECO:0000256" key="1">
    <source>
        <dbReference type="ARBA" id="ARBA00004141"/>
    </source>
</evidence>
<dbReference type="Pfam" id="PF04932">
    <property type="entry name" value="Wzy_C"/>
    <property type="match status" value="1"/>
</dbReference>
<sequence length="356" mass="39253">MAYLRDEDLRVLKRLCIILAAGVAIFGIIQFINRVLRHNLVMRLEGVFSNANSMGIFCVIGWTALLNCTADAEDSPRGNKIRALLKCMEPAFLAALTLTLSMGSCCALGAAYITLVLSKLKKCGIKQTLDYAAFMLAKICMGIGLGLLLYLSAARSNAPLLCIPVFIYICVFLIFWNKFEEFLINYKCMSAALAIMLIVIAAILISVRPSAVETFADRVGMMRSGLGYMMKHPLLGVGVNKWRLLNLTDADKYYAVNKIHNTLISVAVEMGLAAAAALVVICVRGFLKKQSMRSRPGLVAFCLHSMIDTVFFINKFMVFLIIEESNPQEGGTRLNAVTARMIFAVFAALFTYHLIL</sequence>
<comment type="subcellular location">
    <subcellularLocation>
        <location evidence="1">Membrane</location>
        <topology evidence="1">Multi-pass membrane protein</topology>
    </subcellularLocation>
</comment>
<feature type="transmembrane region" description="Helical" evidence="5">
    <location>
        <begin position="188"/>
        <end position="207"/>
    </location>
</feature>
<evidence type="ECO:0000259" key="6">
    <source>
        <dbReference type="Pfam" id="PF04932"/>
    </source>
</evidence>
<feature type="transmembrane region" description="Helical" evidence="5">
    <location>
        <begin position="53"/>
        <end position="72"/>
    </location>
</feature>
<dbReference type="InterPro" id="IPR051533">
    <property type="entry name" value="WaaL-like"/>
</dbReference>
<dbReference type="GO" id="GO:0016020">
    <property type="term" value="C:membrane"/>
    <property type="evidence" value="ECO:0007669"/>
    <property type="project" value="UniProtKB-SubCell"/>
</dbReference>
<accession>A0A650ENN1</accession>
<feature type="transmembrane region" description="Helical" evidence="5">
    <location>
        <begin position="12"/>
        <end position="32"/>
    </location>
</feature>
<evidence type="ECO:0000256" key="4">
    <source>
        <dbReference type="ARBA" id="ARBA00023136"/>
    </source>
</evidence>
<keyword evidence="2 5" id="KW-0812">Transmembrane</keyword>
<evidence type="ECO:0000313" key="7">
    <source>
        <dbReference type="EMBL" id="QGT51273.1"/>
    </source>
</evidence>
<organism evidence="7">
    <name type="scientific">uncultured Bacillota bacterium</name>
    <dbReference type="NCBI Taxonomy" id="344338"/>
    <lineage>
        <taxon>Bacteria</taxon>
        <taxon>Bacillati</taxon>
        <taxon>Bacillota</taxon>
        <taxon>environmental samples</taxon>
    </lineage>
</organism>